<feature type="transmembrane region" description="Helical" evidence="6">
    <location>
        <begin position="202"/>
        <end position="219"/>
    </location>
</feature>
<evidence type="ECO:0000256" key="4">
    <source>
        <dbReference type="ARBA" id="ARBA00023235"/>
    </source>
</evidence>
<dbReference type="InterPro" id="IPR023393">
    <property type="entry name" value="START-like_dom_sf"/>
</dbReference>
<dbReference type="SMART" id="SM01136">
    <property type="entry name" value="DKCLD"/>
    <property type="match status" value="1"/>
</dbReference>
<dbReference type="CDD" id="cd02572">
    <property type="entry name" value="PseudoU_synth_hDyskerin"/>
    <property type="match status" value="1"/>
</dbReference>
<dbReference type="Proteomes" id="UP001165060">
    <property type="component" value="Unassembled WGS sequence"/>
</dbReference>
<dbReference type="SUPFAM" id="SSF55961">
    <property type="entry name" value="Bet v1-like"/>
    <property type="match status" value="1"/>
</dbReference>
<evidence type="ECO:0000256" key="5">
    <source>
        <dbReference type="SAM" id="MobiDB-lite"/>
    </source>
</evidence>
<dbReference type="InterPro" id="IPR002478">
    <property type="entry name" value="PUA"/>
</dbReference>
<dbReference type="Pfam" id="PF16198">
    <property type="entry name" value="TruB_C_2"/>
    <property type="match status" value="1"/>
</dbReference>
<sequence length="1725" mass="189412">MLDLVANLNGIGPNDWVPDLCKDMLAEAARRASTPFCSSSCQPLGFCDSDCLSTVATCGRMAEYGVLAPVLPGGAYFGVLSGVVGPDIANCVGDLLNYASGGGDASQICKSDNANHDFPLMAFGSVHGLDCMLLYADPQEMLRGGSGSGECALNRWDEHVAEIDAVNQHNADLIAGALVEEEVEEEEEDDDDEEEYPPWRRIALPGIVLAAYALIFLGHKMSTKEKKKGQDMSAVAPVLDPPAPPTPDTAASWAPAADTLTFIELFGATGFFVSSAMVACGVLAMWLGLGAEQALAVKLGTCDGDAPDEACDNKWARANKVAEMAAMYAIAILSVNNFFNSVVFWRSLASTLEHKLTDKKDPLAKLDKYPTLKVGAEFFKNFSYWPIIITLGRAVSGINTSFIRSAFDHVNYFVVTNTKTQEFAAHRANGTFVDEMCAATLHAMDSGEQCYRQEVRTPSGYKEFAPRLYNQDSDETNIITFVMQFTIPDATPGQVFTFQNRYTPEERGTGTQEILQVYSKNHMAFRATPTTSGADAVISPRTIVADHVWRKLRKANDEVIFVEAMRSCVRDDSPHEPGSVRAETSSGYIYEPNENGTGTKVTIITCTDPKGNLPTPLVNHALRGAMELRLKSIYSYFVERKNIDGTDNGGVWPDDEALYFRDGFTGGKVCGFGIDRHPSRDSWKLDASGCGDLGGIMEARDEFKSLQVLNLDDNELEELPAWLGGGEMGVLKELRARGNRLQEAEVVKHLLEASGNGTSGVLELVDLGDNDIAHVSYELMDVESEGTRLLLDGNPVAAEVDWSGLAVERLPARMVESGYDNGAWASSLKVLKLAHNRFQESVFGDLAAANFSAIEELDVSWNRLGGLPEGGLGAFAGLRKLDVSGHRVTISAKDLVVAPDDLEMLNASFCKVDEITGPQAVELQHRSMVLRGNPIWVLDWMYQGGLTGVPAWIWQENPGVGGLTGVGGDSGTTFKGLKHLRKLDMQKNMIAVLHEDAFDGTDPHTISLQENQLTTIEVGAFSSEEGMWKIDLYDNKLTTLPEGVFENVKVGIDALILSKNPIEYLPEGAFRGLAMPNANVGLSSTYSRPDYWVTVFDDAPKCYFGLSETSLTHLPEGIFDGLENVTHLEMWENQLASFPDGVFSEMKKLVEVKFGENELTEVQENLFENNPLLRSVFLENNALASVPAGLFQHNPELDRVSFTNNPLVELPSGLLHGRKKLKEAWFDDAELTTLPPDFFPAELLRLERLFLHGNPMTSLPPRLFSNLRRLEVLETDGINATVFANGTLEGTNCGAFCHNRTSYVHEHAFCDSRSGSDQSMLLRDMCIEQIPDSSFLLANDTSADGRFEVIAKYNVPPFAGRHTTQHIYFHHGATACYEHYELYFPALSGVGESLMQIAEVQLLAYTGDYTDEEADQACNSSDADQHADQAIQPSSVTPPIDTSKWPLLLKNYSSLHIRSSHFTPIPSGSSPLSRKLKDHLSYGMINLDKPANPSSHEVVAWIKRILRVEKTGHSGTLDPKVTGCLIVCIDRATRLVKAQQSAGKEYIGLVRLHGAIESTAKLSQAIETLTGALFQRPPLISAVKRQLRIRTIYESKLIEYDKERNLGVFWVSCEAGTYIRTLCVHLGLLVGTGGHMQELRRVRSGVMTENEHLCTMHDVLDAQHVYDSTKNEEYLRRVVKPLELLLVGFKRVVVKDSAVNAICYGAKLMIPGLLRFADNIDVGEE</sequence>
<dbReference type="InterPro" id="IPR002501">
    <property type="entry name" value="PsdUridine_synth_N"/>
</dbReference>
<dbReference type="Gene3D" id="3.30.2350.10">
    <property type="entry name" value="Pseudouridine synthase"/>
    <property type="match status" value="1"/>
</dbReference>
<dbReference type="InterPro" id="IPR002913">
    <property type="entry name" value="START_lipid-bd_dom"/>
</dbReference>
<dbReference type="Pfam" id="PF13306">
    <property type="entry name" value="LRR_5"/>
    <property type="match status" value="2"/>
</dbReference>
<dbReference type="InterPro" id="IPR036974">
    <property type="entry name" value="PUA_sf"/>
</dbReference>
<evidence type="ECO:0000313" key="9">
    <source>
        <dbReference type="Proteomes" id="UP001165060"/>
    </source>
</evidence>
<keyword evidence="6" id="KW-1133">Transmembrane helix</keyword>
<gene>
    <name evidence="8" type="ORF">TeGR_g11255</name>
</gene>
<dbReference type="InterPro" id="IPR003591">
    <property type="entry name" value="Leu-rich_rpt_typical-subtyp"/>
</dbReference>
<dbReference type="SUPFAM" id="SSF55120">
    <property type="entry name" value="Pseudouridine synthase"/>
    <property type="match status" value="1"/>
</dbReference>
<dbReference type="Gene3D" id="2.30.130.10">
    <property type="entry name" value="PUA domain"/>
    <property type="match status" value="1"/>
</dbReference>
<dbReference type="InterPro" id="IPR020103">
    <property type="entry name" value="PsdUridine_synth_cat_dom_sf"/>
</dbReference>
<keyword evidence="2" id="KW-0433">Leucine-rich repeat</keyword>
<dbReference type="Pfam" id="PF08068">
    <property type="entry name" value="DKCLD"/>
    <property type="match status" value="1"/>
</dbReference>
<organism evidence="8 9">
    <name type="scientific">Tetraparma gracilis</name>
    <dbReference type="NCBI Taxonomy" id="2962635"/>
    <lineage>
        <taxon>Eukaryota</taxon>
        <taxon>Sar</taxon>
        <taxon>Stramenopiles</taxon>
        <taxon>Ochrophyta</taxon>
        <taxon>Bolidophyceae</taxon>
        <taxon>Parmales</taxon>
        <taxon>Triparmaceae</taxon>
        <taxon>Tetraparma</taxon>
    </lineage>
</organism>
<dbReference type="NCBIfam" id="NF003280">
    <property type="entry name" value="PRK04270.1"/>
    <property type="match status" value="1"/>
</dbReference>
<keyword evidence="9" id="KW-1185">Reference proteome</keyword>
<dbReference type="Pfam" id="PF01852">
    <property type="entry name" value="START"/>
    <property type="match status" value="1"/>
</dbReference>
<dbReference type="InterPro" id="IPR032819">
    <property type="entry name" value="TruB_C"/>
</dbReference>
<dbReference type="NCBIfam" id="TIGR00425">
    <property type="entry name" value="CBF5"/>
    <property type="match status" value="1"/>
</dbReference>
<feature type="domain" description="Dyskerin-like" evidence="7">
    <location>
        <begin position="1441"/>
        <end position="1499"/>
    </location>
</feature>
<feature type="region of interest" description="Disordered" evidence="5">
    <location>
        <begin position="572"/>
        <end position="592"/>
    </location>
</feature>
<dbReference type="InterPro" id="IPR012960">
    <property type="entry name" value="Dyskerin-like"/>
</dbReference>
<keyword evidence="6" id="KW-0812">Transmembrane</keyword>
<evidence type="ECO:0000313" key="8">
    <source>
        <dbReference type="EMBL" id="GMI25793.1"/>
    </source>
</evidence>
<dbReference type="SUPFAM" id="SSF52047">
    <property type="entry name" value="RNI-like"/>
    <property type="match status" value="1"/>
</dbReference>
<protein>
    <recommendedName>
        <fullName evidence="7">Dyskerin-like domain-containing protein</fullName>
    </recommendedName>
</protein>
<dbReference type="PROSITE" id="PS50890">
    <property type="entry name" value="PUA"/>
    <property type="match status" value="1"/>
</dbReference>
<keyword evidence="3" id="KW-0677">Repeat</keyword>
<dbReference type="PANTHER" id="PTHR23127">
    <property type="entry name" value="CENTROMERE/MICROTUBULE BINDING PROTEIN CBF5"/>
    <property type="match status" value="1"/>
</dbReference>
<dbReference type="SUPFAM" id="SSF88697">
    <property type="entry name" value="PUA domain-like"/>
    <property type="match status" value="1"/>
</dbReference>
<feature type="transmembrane region" description="Helical" evidence="6">
    <location>
        <begin position="265"/>
        <end position="289"/>
    </location>
</feature>
<dbReference type="InterPro" id="IPR032675">
    <property type="entry name" value="LRR_dom_sf"/>
</dbReference>
<dbReference type="InterPro" id="IPR004802">
    <property type="entry name" value="tRNA_PsdUridine_synth_B_fam"/>
</dbReference>
<dbReference type="CDD" id="cd00177">
    <property type="entry name" value="START"/>
    <property type="match status" value="1"/>
</dbReference>
<proteinExistence type="inferred from homology"/>
<dbReference type="Gene3D" id="3.80.10.10">
    <property type="entry name" value="Ribonuclease Inhibitor"/>
    <property type="match status" value="4"/>
</dbReference>
<feature type="non-terminal residue" evidence="8">
    <location>
        <position position="1725"/>
    </location>
</feature>
<comment type="similarity">
    <text evidence="1">Belongs to the pseudouridine synthase TruB family.</text>
</comment>
<dbReference type="CDD" id="cd21148">
    <property type="entry name" value="PUA_Cbf5"/>
    <property type="match status" value="1"/>
</dbReference>
<dbReference type="SUPFAM" id="SSF52058">
    <property type="entry name" value="L domain-like"/>
    <property type="match status" value="1"/>
</dbReference>
<feature type="non-terminal residue" evidence="8">
    <location>
        <position position="1"/>
    </location>
</feature>
<dbReference type="PANTHER" id="PTHR23127:SF0">
    <property type="entry name" value="H_ACA RIBONUCLEOPROTEIN COMPLEX SUBUNIT DKC1"/>
    <property type="match status" value="1"/>
</dbReference>
<evidence type="ECO:0000256" key="6">
    <source>
        <dbReference type="SAM" id="Phobius"/>
    </source>
</evidence>
<evidence type="ECO:0000256" key="1">
    <source>
        <dbReference type="ARBA" id="ARBA00008999"/>
    </source>
</evidence>
<feature type="region of interest" description="Disordered" evidence="5">
    <location>
        <begin position="1414"/>
        <end position="1438"/>
    </location>
</feature>
<keyword evidence="6" id="KW-0472">Membrane</keyword>
<dbReference type="SMART" id="SM00369">
    <property type="entry name" value="LRR_TYP"/>
    <property type="match status" value="11"/>
</dbReference>
<dbReference type="Pfam" id="PF01509">
    <property type="entry name" value="TruB_N"/>
    <property type="match status" value="1"/>
</dbReference>
<comment type="caution">
    <text evidence="8">The sequence shown here is derived from an EMBL/GenBank/DDBJ whole genome shotgun (WGS) entry which is preliminary data.</text>
</comment>
<accession>A0ABQ6MH19</accession>
<dbReference type="EMBL" id="BRYB01001438">
    <property type="protein sequence ID" value="GMI25793.1"/>
    <property type="molecule type" value="Genomic_DNA"/>
</dbReference>
<evidence type="ECO:0000259" key="7">
    <source>
        <dbReference type="SMART" id="SM01136"/>
    </source>
</evidence>
<dbReference type="InterPro" id="IPR026906">
    <property type="entry name" value="LRR_5"/>
</dbReference>
<evidence type="ECO:0000256" key="3">
    <source>
        <dbReference type="ARBA" id="ARBA00022737"/>
    </source>
</evidence>
<dbReference type="Pfam" id="PF01472">
    <property type="entry name" value="PUA"/>
    <property type="match status" value="1"/>
</dbReference>
<keyword evidence="4" id="KW-0413">Isomerase</keyword>
<dbReference type="InterPro" id="IPR015947">
    <property type="entry name" value="PUA-like_sf"/>
</dbReference>
<reference evidence="8 9" key="1">
    <citation type="journal article" date="2023" name="Commun. Biol.">
        <title>Genome analysis of Parmales, the sister group of diatoms, reveals the evolutionary specialization of diatoms from phago-mixotrophs to photoautotrophs.</title>
        <authorList>
            <person name="Ban H."/>
            <person name="Sato S."/>
            <person name="Yoshikawa S."/>
            <person name="Yamada K."/>
            <person name="Nakamura Y."/>
            <person name="Ichinomiya M."/>
            <person name="Sato N."/>
            <person name="Blanc-Mathieu R."/>
            <person name="Endo H."/>
            <person name="Kuwata A."/>
            <person name="Ogata H."/>
        </authorList>
    </citation>
    <scope>NUCLEOTIDE SEQUENCE [LARGE SCALE GENOMIC DNA]</scope>
</reference>
<dbReference type="Gene3D" id="3.30.530.20">
    <property type="match status" value="1"/>
</dbReference>
<evidence type="ECO:0000256" key="2">
    <source>
        <dbReference type="ARBA" id="ARBA00022614"/>
    </source>
</evidence>
<name>A0ABQ6MH19_9STRA</name>